<dbReference type="Pfam" id="PF13279">
    <property type="entry name" value="4HBT_2"/>
    <property type="match status" value="1"/>
</dbReference>
<dbReference type="RefSeq" id="WP_244690245.1">
    <property type="nucleotide sequence ID" value="NZ_CP095044.1"/>
</dbReference>
<organism evidence="1 2">
    <name type="scientific">Leucobacter allii</name>
    <dbReference type="NCBI Taxonomy" id="2932247"/>
    <lineage>
        <taxon>Bacteria</taxon>
        <taxon>Bacillati</taxon>
        <taxon>Actinomycetota</taxon>
        <taxon>Actinomycetes</taxon>
        <taxon>Micrococcales</taxon>
        <taxon>Microbacteriaceae</taxon>
        <taxon>Leucobacter</taxon>
    </lineage>
</organism>
<proteinExistence type="predicted"/>
<dbReference type="PANTHER" id="PTHR31793:SF2">
    <property type="entry name" value="BLR1345 PROTEIN"/>
    <property type="match status" value="1"/>
</dbReference>
<name>A0ABY4FJZ3_9MICO</name>
<dbReference type="InterPro" id="IPR050563">
    <property type="entry name" value="4-hydroxybenzoyl-CoA_TE"/>
</dbReference>
<dbReference type="EMBL" id="CP095045">
    <property type="protein sequence ID" value="UOQ56444.1"/>
    <property type="molecule type" value="Genomic_DNA"/>
</dbReference>
<dbReference type="CDD" id="cd00586">
    <property type="entry name" value="4HBT"/>
    <property type="match status" value="1"/>
</dbReference>
<dbReference type="Proteomes" id="UP000831786">
    <property type="component" value="Chromosome"/>
</dbReference>
<dbReference type="PANTHER" id="PTHR31793">
    <property type="entry name" value="4-HYDROXYBENZOYL-COA THIOESTERASE FAMILY MEMBER"/>
    <property type="match status" value="1"/>
</dbReference>
<protein>
    <submittedName>
        <fullName evidence="1">Acyl-CoA thioesterase</fullName>
    </submittedName>
</protein>
<keyword evidence="2" id="KW-1185">Reference proteome</keyword>
<evidence type="ECO:0000313" key="1">
    <source>
        <dbReference type="EMBL" id="UOQ56444.1"/>
    </source>
</evidence>
<dbReference type="SUPFAM" id="SSF54637">
    <property type="entry name" value="Thioesterase/thiol ester dehydrase-isomerase"/>
    <property type="match status" value="1"/>
</dbReference>
<dbReference type="Gene3D" id="3.10.129.10">
    <property type="entry name" value="Hotdog Thioesterase"/>
    <property type="match status" value="1"/>
</dbReference>
<reference evidence="1 2" key="1">
    <citation type="submission" date="2022-04" db="EMBL/GenBank/DDBJ databases">
        <title>Leucobacter sp. isolated from rhizosphere of garlic.</title>
        <authorList>
            <person name="Won M."/>
            <person name="Lee C.-M."/>
            <person name="Woen H.-Y."/>
            <person name="Kwon S.-W."/>
        </authorList>
    </citation>
    <scope>NUCLEOTIDE SEQUENCE [LARGE SCALE GENOMIC DNA]</scope>
    <source>
        <strain evidence="1 2">H21R-40</strain>
    </source>
</reference>
<accession>A0ABY4FJZ3</accession>
<sequence>MTPIVSFHGIAHPWLCDANGHLNTRHYVGAFDDAAQHFLAEIGGKPGEGFGWADVSQRITYLREVSLGALFTVDCDVQRVGRSSIDYLQRLTTLGDEEPAAIVEAVTVRFDLRRRRASPLPEAFADRARELLVDGPVAETTA</sequence>
<gene>
    <name evidence="1" type="ORF">MUN78_12260</name>
</gene>
<dbReference type="InterPro" id="IPR029069">
    <property type="entry name" value="HotDog_dom_sf"/>
</dbReference>
<evidence type="ECO:0000313" key="2">
    <source>
        <dbReference type="Proteomes" id="UP000831786"/>
    </source>
</evidence>